<reference evidence="1 2" key="2">
    <citation type="journal article" date="2024" name="Microb. Biotechnol.">
        <title>The involvement of multiple ABC transporters in daunorubicin efflux in Streptomyces coeruleorubidus.</title>
        <authorList>
            <person name="Dong J."/>
            <person name="Ning J."/>
            <person name="Tian Y."/>
            <person name="Li H."/>
            <person name="Chen H."/>
            <person name="Guan W."/>
        </authorList>
    </citation>
    <scope>NUCLEOTIDE SEQUENCE [LARGE SCALE GENOMIC DNA]</scope>
    <source>
        <strain evidence="1 2">CICC 11043</strain>
    </source>
</reference>
<gene>
    <name evidence="1" type="ORF">R5U08_33605</name>
</gene>
<protein>
    <recommendedName>
        <fullName evidence="3">HK97 gp10 family phage protein</fullName>
    </recommendedName>
</protein>
<reference evidence="1 2" key="1">
    <citation type="journal article" date="2021" name="J. Microbiol. Biotechnol.">
        <title>An Efficient Markerless Deletion System Suitable for the Industrial Strains of Streptomyces.</title>
        <authorList>
            <person name="Dong J."/>
            <person name="Wei J."/>
            <person name="Li H."/>
            <person name="Zhao S."/>
            <person name="Guan W."/>
        </authorList>
    </citation>
    <scope>NUCLEOTIDE SEQUENCE [LARGE SCALE GENOMIC DNA]</scope>
    <source>
        <strain evidence="1 2">CICC 11043</strain>
    </source>
</reference>
<accession>A0ABZ0KLM4</accession>
<dbReference type="Proteomes" id="UP001305002">
    <property type="component" value="Chromosome"/>
</dbReference>
<evidence type="ECO:0000313" key="2">
    <source>
        <dbReference type="Proteomes" id="UP001305002"/>
    </source>
</evidence>
<evidence type="ECO:0008006" key="3">
    <source>
        <dbReference type="Google" id="ProtNLM"/>
    </source>
</evidence>
<organism evidence="1 2">
    <name type="scientific">Streptomyces coeruleorubidus</name>
    <dbReference type="NCBI Taxonomy" id="116188"/>
    <lineage>
        <taxon>Bacteria</taxon>
        <taxon>Bacillati</taxon>
        <taxon>Actinomycetota</taxon>
        <taxon>Actinomycetes</taxon>
        <taxon>Kitasatosporales</taxon>
        <taxon>Streptomycetaceae</taxon>
        <taxon>Streptomyces</taxon>
    </lineage>
</organism>
<evidence type="ECO:0000313" key="1">
    <source>
        <dbReference type="EMBL" id="WOT38790.1"/>
    </source>
</evidence>
<proteinExistence type="predicted"/>
<dbReference type="EMBL" id="CP137524">
    <property type="protein sequence ID" value="WOT38790.1"/>
    <property type="molecule type" value="Genomic_DNA"/>
</dbReference>
<sequence>MLMKKNVHEMDLVIPLPFDDAVERVSRVLNQAGRAVETRQAAPGRDGETIRVVASGGAGGMNPVVVTALVSKGGENSSKVRLRAAAKEGLIKQRAGEKAATRIAALLHKAR</sequence>
<keyword evidence="2" id="KW-1185">Reference proteome</keyword>
<name>A0ABZ0KLM4_STRC4</name>
<dbReference type="RefSeq" id="WP_317927362.1">
    <property type="nucleotide sequence ID" value="NZ_CP137524.1"/>
</dbReference>